<dbReference type="Proteomes" id="UP001597187">
    <property type="component" value="Unassembled WGS sequence"/>
</dbReference>
<dbReference type="RefSeq" id="WP_250873289.1">
    <property type="nucleotide sequence ID" value="NZ_JALXFV010000003.1"/>
</dbReference>
<keyword evidence="2" id="KW-0813">Transport</keyword>
<comment type="caution">
    <text evidence="4">The sequence shown here is derived from an EMBL/GenBank/DDBJ whole genome shotgun (WGS) entry which is preliminary data.</text>
</comment>
<dbReference type="InterPro" id="IPR006311">
    <property type="entry name" value="TAT_signal"/>
</dbReference>
<dbReference type="InterPro" id="IPR012336">
    <property type="entry name" value="Thioredoxin-like_fold"/>
</dbReference>
<reference evidence="4 5" key="1">
    <citation type="journal article" date="2019" name="Int. J. Syst. Evol. Microbiol.">
        <title>The Global Catalogue of Microorganisms (GCM) 10K type strain sequencing project: providing services to taxonomists for standard genome sequencing and annotation.</title>
        <authorList>
            <consortium name="The Broad Institute Genomics Platform"/>
            <consortium name="The Broad Institute Genome Sequencing Center for Infectious Disease"/>
            <person name="Wu L."/>
            <person name="Ma J."/>
        </authorList>
    </citation>
    <scope>NUCLEOTIDE SEQUENCE [LARGE SCALE GENOMIC DNA]</scope>
    <source>
        <strain evidence="4 5">CGMCC 1.12563</strain>
    </source>
</reference>
<dbReference type="PROSITE" id="PS51318">
    <property type="entry name" value="TAT"/>
    <property type="match status" value="1"/>
</dbReference>
<dbReference type="AlphaFoldDB" id="A0ABD6AUB8"/>
<proteinExistence type="inferred from homology"/>
<organism evidence="4 5">
    <name type="scientific">Halomarina rubra</name>
    <dbReference type="NCBI Taxonomy" id="2071873"/>
    <lineage>
        <taxon>Archaea</taxon>
        <taxon>Methanobacteriati</taxon>
        <taxon>Methanobacteriota</taxon>
        <taxon>Stenosarchaea group</taxon>
        <taxon>Halobacteria</taxon>
        <taxon>Halobacteriales</taxon>
        <taxon>Natronomonadaceae</taxon>
        <taxon>Halomarina</taxon>
    </lineage>
</organism>
<accession>A0ABD6AUB8</accession>
<keyword evidence="5" id="KW-1185">Reference proteome</keyword>
<evidence type="ECO:0000313" key="4">
    <source>
        <dbReference type="EMBL" id="MFD1513336.1"/>
    </source>
</evidence>
<evidence type="ECO:0000313" key="5">
    <source>
        <dbReference type="Proteomes" id="UP001597187"/>
    </source>
</evidence>
<dbReference type="SUPFAM" id="SSF52833">
    <property type="entry name" value="Thioredoxin-like"/>
    <property type="match status" value="1"/>
</dbReference>
<evidence type="ECO:0000259" key="3">
    <source>
        <dbReference type="Pfam" id="PF13462"/>
    </source>
</evidence>
<sequence>MNHRRVGRREVLAGLAGGGVAALAGCLGVGGSDTSPLADHPVAEGLADQPTQGPAVGDATATVVAFEDPSCVRCAAFHRDTVPRLRSELVDPGTVSYVLRPYPVVFEWGEAATRALWATYERDAAAFWGLLDHYFTDQDAFSSGNVLDLTEAWLTAETSVDAAAVREAAAADGFPAPVQRNLDVGEAADVTGTPTVFLFRDGEYRTSASGSVSYEFVTSALEL</sequence>
<keyword evidence="2" id="KW-0249">Electron transport</keyword>
<name>A0ABD6AUB8_9EURY</name>
<dbReference type="EMBL" id="JBHUDC010000003">
    <property type="protein sequence ID" value="MFD1513336.1"/>
    <property type="molecule type" value="Genomic_DNA"/>
</dbReference>
<dbReference type="PROSITE" id="PS51257">
    <property type="entry name" value="PROKAR_LIPOPROTEIN"/>
    <property type="match status" value="1"/>
</dbReference>
<dbReference type="Pfam" id="PF13462">
    <property type="entry name" value="Thioredoxin_4"/>
    <property type="match status" value="1"/>
</dbReference>
<feature type="domain" description="Thioredoxin-like fold" evidence="3">
    <location>
        <begin position="58"/>
        <end position="198"/>
    </location>
</feature>
<comment type="similarity">
    <text evidence="1">Belongs to the glutaredoxin family.</text>
</comment>
<evidence type="ECO:0000256" key="2">
    <source>
        <dbReference type="ARBA" id="ARBA00022982"/>
    </source>
</evidence>
<protein>
    <submittedName>
        <fullName evidence="4">DsbA family protein</fullName>
    </submittedName>
</protein>
<gene>
    <name evidence="4" type="ORF">ACFSBT_08605</name>
</gene>
<dbReference type="InterPro" id="IPR036249">
    <property type="entry name" value="Thioredoxin-like_sf"/>
</dbReference>
<evidence type="ECO:0000256" key="1">
    <source>
        <dbReference type="ARBA" id="ARBA00007787"/>
    </source>
</evidence>
<dbReference type="Gene3D" id="3.40.30.10">
    <property type="entry name" value="Glutaredoxin"/>
    <property type="match status" value="1"/>
</dbReference>